<dbReference type="PANTHER" id="PTHR34069:SF2">
    <property type="entry name" value="BETA-KETOACYL-[ACYL-CARRIER-PROTEIN] SYNTHASE III"/>
    <property type="match status" value="1"/>
</dbReference>
<organism evidence="4 5">
    <name type="scientific">Nocardia seriolae</name>
    <dbReference type="NCBI Taxonomy" id="37332"/>
    <lineage>
        <taxon>Bacteria</taxon>
        <taxon>Bacillati</taxon>
        <taxon>Actinomycetota</taxon>
        <taxon>Actinomycetes</taxon>
        <taxon>Mycobacteriales</taxon>
        <taxon>Nocardiaceae</taxon>
        <taxon>Nocardia</taxon>
    </lineage>
</organism>
<dbReference type="EMBL" id="CP017839">
    <property type="protein sequence ID" value="APA99980.1"/>
    <property type="molecule type" value="Genomic_DNA"/>
</dbReference>
<gene>
    <name evidence="4" type="ORF">NS506_05944</name>
</gene>
<accession>A0ABC8B163</accession>
<dbReference type="KEGG" id="nsr:NS506_05944"/>
<dbReference type="Proteomes" id="UP000180166">
    <property type="component" value="Chromosome"/>
</dbReference>
<dbReference type="InterPro" id="IPR013747">
    <property type="entry name" value="ACP_syn_III_C"/>
</dbReference>
<evidence type="ECO:0000256" key="1">
    <source>
        <dbReference type="ARBA" id="ARBA00022679"/>
    </source>
</evidence>
<dbReference type="CDD" id="cd00827">
    <property type="entry name" value="init_cond_enzymes"/>
    <property type="match status" value="1"/>
</dbReference>
<evidence type="ECO:0000313" key="5">
    <source>
        <dbReference type="Proteomes" id="UP000180166"/>
    </source>
</evidence>
<proteinExistence type="predicted"/>
<keyword evidence="1 4" id="KW-0808">Transferase</keyword>
<dbReference type="Gene3D" id="3.40.47.10">
    <property type="match status" value="2"/>
</dbReference>
<evidence type="ECO:0000259" key="3">
    <source>
        <dbReference type="Pfam" id="PF08541"/>
    </source>
</evidence>
<reference evidence="4 5" key="1">
    <citation type="submission" date="2016-10" db="EMBL/GenBank/DDBJ databases">
        <title>Genome sequence of Nocardia seriolae strain EM150506, isolated from Anguila japonica.</title>
        <authorList>
            <person name="Han H.-J."/>
        </authorList>
    </citation>
    <scope>NUCLEOTIDE SEQUENCE [LARGE SCALE GENOMIC DNA]</scope>
    <source>
        <strain evidence="4 5">EM150506</strain>
    </source>
</reference>
<sequence>MRWENLYVEGFGSYLPAEREFAADMVAAGRYDDTEYQKTRQVSAAVARPERGETAPELAVRAARAALADAAVDPAEIDVLVHAVVLHNGLEAWNCGAYLQDQLEISDCVPIEIRTACAGGVLGMELVGRWCAGRGKGLVTASDAWQLPLFDRWSSDSGLVYGDGGGAAVLGHAGGPFRVLSTSVVSDPKLERMHRGSSSMAMPQYSAPGPIDLRARVAHFAQTRGVDEFWARNSAALSRCAEVALADSDSEHADIHTWILPNFGTVLLRKQCLEPLKLHPDQTLAARGLELGHTGAADPFIGLDQVRRSGVLSPGDRLLLTGIGVGFTWGCTVLEYTGGGNENNHGH</sequence>
<dbReference type="Pfam" id="PF08541">
    <property type="entry name" value="ACP_syn_III_C"/>
    <property type="match status" value="1"/>
</dbReference>
<dbReference type="RefSeq" id="WP_033088550.1">
    <property type="nucleotide sequence ID" value="NZ_AP017900.1"/>
</dbReference>
<feature type="domain" description="Beta-ketoacyl-[acyl-carrier-protein] synthase III C-terminal" evidence="3">
    <location>
        <begin position="246"/>
        <end position="336"/>
    </location>
</feature>
<dbReference type="PANTHER" id="PTHR34069">
    <property type="entry name" value="3-OXOACYL-[ACYL-CARRIER-PROTEIN] SYNTHASE 3"/>
    <property type="match status" value="1"/>
</dbReference>
<dbReference type="GeneID" id="93376447"/>
<evidence type="ECO:0000256" key="2">
    <source>
        <dbReference type="ARBA" id="ARBA00023315"/>
    </source>
</evidence>
<evidence type="ECO:0000313" key="4">
    <source>
        <dbReference type="EMBL" id="APA99980.1"/>
    </source>
</evidence>
<protein>
    <submittedName>
        <fullName evidence="4">Beta-ketoacyl-[acyl-carrier-protein] synthase III</fullName>
        <ecNumber evidence="4">2.3.1.180</ecNumber>
    </submittedName>
</protein>
<dbReference type="EC" id="2.3.1.180" evidence="4"/>
<name>A0ABC8B163_9NOCA</name>
<dbReference type="AlphaFoldDB" id="A0ABC8B163"/>
<keyword evidence="2 4" id="KW-0012">Acyltransferase</keyword>
<dbReference type="GO" id="GO:0033818">
    <property type="term" value="F:beta-ketoacyl-acyl-carrier-protein synthase III activity"/>
    <property type="evidence" value="ECO:0007669"/>
    <property type="project" value="UniProtKB-EC"/>
</dbReference>
<dbReference type="SUPFAM" id="SSF53901">
    <property type="entry name" value="Thiolase-like"/>
    <property type="match status" value="1"/>
</dbReference>
<dbReference type="InterPro" id="IPR016039">
    <property type="entry name" value="Thiolase-like"/>
</dbReference>